<proteinExistence type="predicted"/>
<sequence>MSHVNGTIVSGQKMASNENNEKGSEISMLVGFFLMNGVCVVFFLVFGLCVIFSCMRRPRMFHGKKSTPLFAPPSPSPKPESKFKSLVSRAIKSKDFGKMKTEVVEESPQHIPAFGKSNGLNGAVQTVQWISLVTPHLNYDPYNILRVIEKKKGLEERNAAHPSCQSWKKSSLGLVKPRQAR</sequence>
<gene>
    <name evidence="3" type="ORF">MSPICULIGERA_LOCUS21023</name>
</gene>
<feature type="region of interest" description="Disordered" evidence="1">
    <location>
        <begin position="157"/>
        <end position="181"/>
    </location>
</feature>
<accession>A0AA36D855</accession>
<evidence type="ECO:0000256" key="2">
    <source>
        <dbReference type="SAM" id="Phobius"/>
    </source>
</evidence>
<evidence type="ECO:0000256" key="1">
    <source>
        <dbReference type="SAM" id="MobiDB-lite"/>
    </source>
</evidence>
<feature type="non-terminal residue" evidence="3">
    <location>
        <position position="1"/>
    </location>
</feature>
<keyword evidence="2" id="KW-0472">Membrane</keyword>
<reference evidence="3" key="1">
    <citation type="submission" date="2023-06" db="EMBL/GenBank/DDBJ databases">
        <authorList>
            <person name="Delattre M."/>
        </authorList>
    </citation>
    <scope>NUCLEOTIDE SEQUENCE</scope>
    <source>
        <strain evidence="3">AF72</strain>
    </source>
</reference>
<comment type="caution">
    <text evidence="3">The sequence shown here is derived from an EMBL/GenBank/DDBJ whole genome shotgun (WGS) entry which is preliminary data.</text>
</comment>
<feature type="transmembrane region" description="Helical" evidence="2">
    <location>
        <begin position="26"/>
        <end position="55"/>
    </location>
</feature>
<keyword evidence="4" id="KW-1185">Reference proteome</keyword>
<evidence type="ECO:0000313" key="4">
    <source>
        <dbReference type="Proteomes" id="UP001177023"/>
    </source>
</evidence>
<dbReference type="Proteomes" id="UP001177023">
    <property type="component" value="Unassembled WGS sequence"/>
</dbReference>
<organism evidence="3 4">
    <name type="scientific">Mesorhabditis spiculigera</name>
    <dbReference type="NCBI Taxonomy" id="96644"/>
    <lineage>
        <taxon>Eukaryota</taxon>
        <taxon>Metazoa</taxon>
        <taxon>Ecdysozoa</taxon>
        <taxon>Nematoda</taxon>
        <taxon>Chromadorea</taxon>
        <taxon>Rhabditida</taxon>
        <taxon>Rhabditina</taxon>
        <taxon>Rhabditomorpha</taxon>
        <taxon>Rhabditoidea</taxon>
        <taxon>Rhabditidae</taxon>
        <taxon>Mesorhabditinae</taxon>
        <taxon>Mesorhabditis</taxon>
    </lineage>
</organism>
<protein>
    <submittedName>
        <fullName evidence="3">Uncharacterized protein</fullName>
    </submittedName>
</protein>
<name>A0AA36D855_9BILA</name>
<evidence type="ECO:0000313" key="3">
    <source>
        <dbReference type="EMBL" id="CAJ0582893.1"/>
    </source>
</evidence>
<dbReference type="EMBL" id="CATQJA010002664">
    <property type="protein sequence ID" value="CAJ0582893.1"/>
    <property type="molecule type" value="Genomic_DNA"/>
</dbReference>
<keyword evidence="2" id="KW-0812">Transmembrane</keyword>
<dbReference type="AlphaFoldDB" id="A0AA36D855"/>
<keyword evidence="2" id="KW-1133">Transmembrane helix</keyword>